<name>A0A0P7YK93_9BACT</name>
<accession>A0A0P7YK93</accession>
<dbReference type="EMBL" id="LJXT01000012">
    <property type="protein sequence ID" value="KPQ19302.1"/>
    <property type="molecule type" value="Genomic_DNA"/>
</dbReference>
<dbReference type="STRING" id="1305737.GCA_000526355_02635"/>
<gene>
    <name evidence="1" type="ORF">HLUCCX10_03180</name>
</gene>
<evidence type="ECO:0000313" key="1">
    <source>
        <dbReference type="EMBL" id="KPQ19302.1"/>
    </source>
</evidence>
<evidence type="ECO:0000313" key="2">
    <source>
        <dbReference type="Proteomes" id="UP000050421"/>
    </source>
</evidence>
<reference evidence="1 2" key="1">
    <citation type="submission" date="2015-09" db="EMBL/GenBank/DDBJ databases">
        <title>Identification and resolution of microdiversity through metagenomic sequencing of parallel consortia.</title>
        <authorList>
            <person name="Nelson W.C."/>
            <person name="Romine M.F."/>
            <person name="Lindemann S.R."/>
        </authorList>
    </citation>
    <scope>NUCLEOTIDE SEQUENCE [LARGE SCALE GENOMIC DNA]</scope>
    <source>
        <strain evidence="1">HL-49</strain>
    </source>
</reference>
<dbReference type="AlphaFoldDB" id="A0A0P7YK93"/>
<protein>
    <submittedName>
        <fullName evidence="1">Uncharacterized protein</fullName>
    </submittedName>
</protein>
<organism evidence="1 2">
    <name type="scientific">Algoriphagus marincola HL-49</name>
    <dbReference type="NCBI Taxonomy" id="1305737"/>
    <lineage>
        <taxon>Bacteria</taxon>
        <taxon>Pseudomonadati</taxon>
        <taxon>Bacteroidota</taxon>
        <taxon>Cytophagia</taxon>
        <taxon>Cytophagales</taxon>
        <taxon>Cyclobacteriaceae</taxon>
        <taxon>Algoriphagus</taxon>
    </lineage>
</organism>
<proteinExistence type="predicted"/>
<dbReference type="OrthoDB" id="826180at2"/>
<sequence>MKGFRLIFNNQKTDAAIDHGVVSLQFTRVKNQENDLISLRLGGRDEKKSREVIWIFEELRLGEEFTVEVIDTIESSEPKSSSKIDDEELLLENNLRTYKHLKKELEEAGHL</sequence>
<dbReference type="PATRIC" id="fig|1305737.6.peg.1311"/>
<comment type="caution">
    <text evidence="1">The sequence shown here is derived from an EMBL/GenBank/DDBJ whole genome shotgun (WGS) entry which is preliminary data.</text>
</comment>
<dbReference type="Proteomes" id="UP000050421">
    <property type="component" value="Unassembled WGS sequence"/>
</dbReference>